<organism evidence="1 2">
    <name type="scientific">Pisum sativum</name>
    <name type="common">Garden pea</name>
    <name type="synonym">Lathyrus oleraceus</name>
    <dbReference type="NCBI Taxonomy" id="3888"/>
    <lineage>
        <taxon>Eukaryota</taxon>
        <taxon>Viridiplantae</taxon>
        <taxon>Streptophyta</taxon>
        <taxon>Embryophyta</taxon>
        <taxon>Tracheophyta</taxon>
        <taxon>Spermatophyta</taxon>
        <taxon>Magnoliopsida</taxon>
        <taxon>eudicotyledons</taxon>
        <taxon>Gunneridae</taxon>
        <taxon>Pentapetalae</taxon>
        <taxon>rosids</taxon>
        <taxon>fabids</taxon>
        <taxon>Fabales</taxon>
        <taxon>Fabaceae</taxon>
        <taxon>Papilionoideae</taxon>
        <taxon>50 kb inversion clade</taxon>
        <taxon>NPAAA clade</taxon>
        <taxon>Hologalegina</taxon>
        <taxon>IRL clade</taxon>
        <taxon>Fabeae</taxon>
        <taxon>Lathyrus</taxon>
    </lineage>
</organism>
<evidence type="ECO:0000313" key="1">
    <source>
        <dbReference type="EMBL" id="KAI5429802.1"/>
    </source>
</evidence>
<accession>A0A9D5AZC1</accession>
<evidence type="ECO:0000313" key="2">
    <source>
        <dbReference type="Proteomes" id="UP001058974"/>
    </source>
</evidence>
<protein>
    <submittedName>
        <fullName evidence="1">Uncharacterized protein</fullName>
    </submittedName>
</protein>
<reference evidence="1 2" key="1">
    <citation type="journal article" date="2022" name="Nat. Genet.">
        <title>Improved pea reference genome and pan-genome highlight genomic features and evolutionary characteristics.</title>
        <authorList>
            <person name="Yang T."/>
            <person name="Liu R."/>
            <person name="Luo Y."/>
            <person name="Hu S."/>
            <person name="Wang D."/>
            <person name="Wang C."/>
            <person name="Pandey M.K."/>
            <person name="Ge S."/>
            <person name="Xu Q."/>
            <person name="Li N."/>
            <person name="Li G."/>
            <person name="Huang Y."/>
            <person name="Saxena R.K."/>
            <person name="Ji Y."/>
            <person name="Li M."/>
            <person name="Yan X."/>
            <person name="He Y."/>
            <person name="Liu Y."/>
            <person name="Wang X."/>
            <person name="Xiang C."/>
            <person name="Varshney R.K."/>
            <person name="Ding H."/>
            <person name="Gao S."/>
            <person name="Zong X."/>
        </authorList>
    </citation>
    <scope>NUCLEOTIDE SEQUENCE [LARGE SCALE GENOMIC DNA]</scope>
    <source>
        <strain evidence="1 2">cv. Zhongwan 6</strain>
    </source>
</reference>
<keyword evidence="2" id="KW-1185">Reference proteome</keyword>
<dbReference type="EMBL" id="JAMSHJ010000003">
    <property type="protein sequence ID" value="KAI5429802.1"/>
    <property type="molecule type" value="Genomic_DNA"/>
</dbReference>
<name>A0A9D5AZC1_PEA</name>
<comment type="caution">
    <text evidence="1">The sequence shown here is derived from an EMBL/GenBank/DDBJ whole genome shotgun (WGS) entry which is preliminary data.</text>
</comment>
<proteinExistence type="predicted"/>
<dbReference type="Proteomes" id="UP001058974">
    <property type="component" value="Chromosome 3"/>
</dbReference>
<dbReference type="Gramene" id="Psat03G0440300-T1">
    <property type="protein sequence ID" value="KAI5429802.1"/>
    <property type="gene ID" value="KIW84_034403"/>
</dbReference>
<gene>
    <name evidence="1" type="ORF">KIW84_034403</name>
</gene>
<sequence length="126" mass="14549">MKGDLGAPISLCQTTFVSGRHLLDGILVANEVLDLVTRTKKSWMLFNIDFEKVYDKRFTERGPLYPFLFVLATEGLAGLIRKVVVQSDFSVFQVSERYLIEVLQLQISLFFWPKANGRKFRALKRF</sequence>
<dbReference type="AlphaFoldDB" id="A0A9D5AZC1"/>